<evidence type="ECO:0000313" key="3">
    <source>
        <dbReference type="EMBL" id="KHE93372.1"/>
    </source>
</evidence>
<dbReference type="Gene3D" id="3.40.50.720">
    <property type="entry name" value="NAD(P)-binding Rossmann-like Domain"/>
    <property type="match status" value="1"/>
</dbReference>
<evidence type="ECO:0000259" key="2">
    <source>
        <dbReference type="Pfam" id="PF01370"/>
    </source>
</evidence>
<dbReference type="AlphaFoldDB" id="A0A0B0EK15"/>
<evidence type="ECO:0000256" key="1">
    <source>
        <dbReference type="ARBA" id="ARBA00007637"/>
    </source>
</evidence>
<dbReference type="EMBL" id="JRYO01000059">
    <property type="protein sequence ID" value="KHE93372.1"/>
    <property type="molecule type" value="Genomic_DNA"/>
</dbReference>
<dbReference type="GO" id="GO:0003978">
    <property type="term" value="F:UDP-glucose 4-epimerase activity"/>
    <property type="evidence" value="ECO:0007669"/>
    <property type="project" value="UniProtKB-EC"/>
</dbReference>
<dbReference type="PATRIC" id="fig|237368.3.peg.998"/>
<gene>
    <name evidence="3" type="primary">galE_2</name>
    <name evidence="3" type="ORF">SCABRO_00910</name>
</gene>
<name>A0A0B0EK15_9BACT</name>
<comment type="similarity">
    <text evidence="1">Belongs to the NAD(P)-dependent epimerase/dehydratase family.</text>
</comment>
<accession>A0A0B0EK15</accession>
<dbReference type="InterPro" id="IPR036291">
    <property type="entry name" value="NAD(P)-bd_dom_sf"/>
</dbReference>
<comment type="caution">
    <text evidence="3">The sequence shown here is derived from an EMBL/GenBank/DDBJ whole genome shotgun (WGS) entry which is preliminary data.</text>
</comment>
<dbReference type="eggNOG" id="COG1087">
    <property type="taxonomic scope" value="Bacteria"/>
</dbReference>
<protein>
    <submittedName>
        <fullName evidence="3">UDP-glucose 4-epimerase</fullName>
        <ecNumber evidence="3">5.1.3.2</ecNumber>
    </submittedName>
</protein>
<evidence type="ECO:0000313" key="4">
    <source>
        <dbReference type="Proteomes" id="UP000030652"/>
    </source>
</evidence>
<organism evidence="3 4">
    <name type="scientific">Candidatus Scalindua brodae</name>
    <dbReference type="NCBI Taxonomy" id="237368"/>
    <lineage>
        <taxon>Bacteria</taxon>
        <taxon>Pseudomonadati</taxon>
        <taxon>Planctomycetota</taxon>
        <taxon>Candidatus Brocadiia</taxon>
        <taxon>Candidatus Brocadiales</taxon>
        <taxon>Candidatus Scalinduaceae</taxon>
        <taxon>Candidatus Scalindua</taxon>
    </lineage>
</organism>
<dbReference type="Proteomes" id="UP000030652">
    <property type="component" value="Unassembled WGS sequence"/>
</dbReference>
<dbReference type="PANTHER" id="PTHR43000">
    <property type="entry name" value="DTDP-D-GLUCOSE 4,6-DEHYDRATASE-RELATED"/>
    <property type="match status" value="1"/>
</dbReference>
<dbReference type="InterPro" id="IPR001509">
    <property type="entry name" value="Epimerase_deHydtase"/>
</dbReference>
<sequence length="314" mass="35263">MKVLVTGGAGFIASNLVDNLISQGHDVVIIDNLTTGKKENINSKATFYEEDIGNTECLEKIFAEEKPDIVNHHAAQVDLRRSVRDPLYDAQVNIMGSLSLINVSSQHNVKRFIYASTGGAVYGEPRYLPVDEKHIIDPQSQYGVSKHTVEHYLFVFRQTHNLPYTVLRYPNVYGPRQDPHGEAGVVAIFIEQMLDGKQSTVFGDGTKTRDYVYVGDLVNANMRAMFNEADLSGEIYNLGWGKEIKDIQVFEAVRDALGLSVEPLFDEKRPGEIDRICLNNTKATEGLGWSPEVEFQEGIKLTTEFYKERRAQLS</sequence>
<feature type="domain" description="NAD-dependent epimerase/dehydratase" evidence="2">
    <location>
        <begin position="3"/>
        <end position="239"/>
    </location>
</feature>
<dbReference type="Gene3D" id="3.90.25.10">
    <property type="entry name" value="UDP-galactose 4-epimerase, domain 1"/>
    <property type="match status" value="1"/>
</dbReference>
<dbReference type="Pfam" id="PF01370">
    <property type="entry name" value="Epimerase"/>
    <property type="match status" value="1"/>
</dbReference>
<dbReference type="SUPFAM" id="SSF51735">
    <property type="entry name" value="NAD(P)-binding Rossmann-fold domains"/>
    <property type="match status" value="1"/>
</dbReference>
<keyword evidence="3" id="KW-0413">Isomerase</keyword>
<proteinExistence type="inferred from homology"/>
<reference evidence="3 4" key="1">
    <citation type="submission" date="2014-10" db="EMBL/GenBank/DDBJ databases">
        <title>Draft genome of anammox bacterium scalindua brodae, obtained using differential coverage binning of sequence data from two enrichment reactors.</title>
        <authorList>
            <person name="Speth D.R."/>
            <person name="Russ L."/>
            <person name="Kartal B."/>
            <person name="Op den Camp H.J."/>
            <person name="Dutilh B.E."/>
            <person name="Jetten M.S."/>
        </authorList>
    </citation>
    <scope>NUCLEOTIDE SEQUENCE [LARGE SCALE GENOMIC DNA]</scope>
    <source>
        <strain evidence="3">RU1</strain>
    </source>
</reference>
<dbReference type="EC" id="5.1.3.2" evidence="3"/>